<gene>
    <name evidence="2" type="ORF">UFOVP320_52</name>
    <name evidence="3" type="ORF">UFOVP768_10</name>
</gene>
<proteinExistence type="predicted"/>
<sequence length="160" mass="17037">MAKTPEKSTRLPKKEADQPKKNGGARPGAGRKPFEPTDAERKQVEAMSGYGVPFEQIAALIREGICIDTLRDKFATELVNGKAKANAQIGKGIFQKAMAGDTTAQIWWSKCQMGWKEPPRQLEHTGKDGAPIAVATIDVSGVSTSALAEIMAAADASNPS</sequence>
<reference evidence="2" key="1">
    <citation type="submission" date="2020-04" db="EMBL/GenBank/DDBJ databases">
        <authorList>
            <person name="Chiriac C."/>
            <person name="Salcher M."/>
            <person name="Ghai R."/>
            <person name="Kavagutti S V."/>
        </authorList>
    </citation>
    <scope>NUCLEOTIDE SEQUENCE</scope>
</reference>
<evidence type="ECO:0000256" key="1">
    <source>
        <dbReference type="SAM" id="MobiDB-lite"/>
    </source>
</evidence>
<name>A0A6J5LXK1_9CAUD</name>
<feature type="compositionally biased region" description="Basic and acidic residues" evidence="1">
    <location>
        <begin position="32"/>
        <end position="42"/>
    </location>
</feature>
<evidence type="ECO:0000313" key="3">
    <source>
        <dbReference type="EMBL" id="CAB4160644.1"/>
    </source>
</evidence>
<protein>
    <submittedName>
        <fullName evidence="2">Uncharacterized protein</fullName>
    </submittedName>
</protein>
<feature type="region of interest" description="Disordered" evidence="1">
    <location>
        <begin position="1"/>
        <end position="42"/>
    </location>
</feature>
<dbReference type="EMBL" id="LR796335">
    <property type="protein sequence ID" value="CAB4137646.1"/>
    <property type="molecule type" value="Genomic_DNA"/>
</dbReference>
<feature type="compositionally biased region" description="Basic and acidic residues" evidence="1">
    <location>
        <begin position="1"/>
        <end position="20"/>
    </location>
</feature>
<evidence type="ECO:0000313" key="2">
    <source>
        <dbReference type="EMBL" id="CAB4137646.1"/>
    </source>
</evidence>
<accession>A0A6J5LXK1</accession>
<dbReference type="EMBL" id="LR796704">
    <property type="protein sequence ID" value="CAB4160644.1"/>
    <property type="molecule type" value="Genomic_DNA"/>
</dbReference>
<organism evidence="2">
    <name type="scientific">uncultured Caudovirales phage</name>
    <dbReference type="NCBI Taxonomy" id="2100421"/>
    <lineage>
        <taxon>Viruses</taxon>
        <taxon>Duplodnaviria</taxon>
        <taxon>Heunggongvirae</taxon>
        <taxon>Uroviricota</taxon>
        <taxon>Caudoviricetes</taxon>
        <taxon>Peduoviridae</taxon>
        <taxon>Maltschvirus</taxon>
        <taxon>Maltschvirus maltsch</taxon>
    </lineage>
</organism>